<evidence type="ECO:0000256" key="6">
    <source>
        <dbReference type="ARBA" id="ARBA00022679"/>
    </source>
</evidence>
<evidence type="ECO:0000256" key="9">
    <source>
        <dbReference type="ARBA" id="ARBA00022989"/>
    </source>
</evidence>
<dbReference type="PANTHER" id="PTHR12886:SF0">
    <property type="entry name" value="GPI MANNOSYLTRANSFERASE 1"/>
    <property type="match status" value="1"/>
</dbReference>
<dbReference type="Pfam" id="PF05007">
    <property type="entry name" value="Mannosyl_trans"/>
    <property type="match status" value="1"/>
</dbReference>
<evidence type="ECO:0000256" key="4">
    <source>
        <dbReference type="ARBA" id="ARBA00022502"/>
    </source>
</evidence>
<evidence type="ECO:0000256" key="10">
    <source>
        <dbReference type="ARBA" id="ARBA00023136"/>
    </source>
</evidence>
<dbReference type="GO" id="GO:0051751">
    <property type="term" value="F:alpha-1,4-mannosyltransferase activity"/>
    <property type="evidence" value="ECO:0007669"/>
    <property type="project" value="InterPro"/>
</dbReference>
<keyword evidence="9 11" id="KW-1133">Transmembrane helix</keyword>
<reference evidence="12 13" key="1">
    <citation type="journal article" date="2023" name="Mol. Ecol. Resour.">
        <title>Chromosome-level genome assembly of a triploid poplar Populus alba 'Berolinensis'.</title>
        <authorList>
            <person name="Chen S."/>
            <person name="Yu Y."/>
            <person name="Wang X."/>
            <person name="Wang S."/>
            <person name="Zhang T."/>
            <person name="Zhou Y."/>
            <person name="He R."/>
            <person name="Meng N."/>
            <person name="Wang Y."/>
            <person name="Liu W."/>
            <person name="Liu Z."/>
            <person name="Liu J."/>
            <person name="Guo Q."/>
            <person name="Huang H."/>
            <person name="Sederoff R.R."/>
            <person name="Wang G."/>
            <person name="Qu G."/>
            <person name="Chen S."/>
        </authorList>
    </citation>
    <scope>NUCLEOTIDE SEQUENCE [LARGE SCALE GENOMIC DNA]</scope>
    <source>
        <strain evidence="12">SC-2020</strain>
    </source>
</reference>
<evidence type="ECO:0000256" key="7">
    <source>
        <dbReference type="ARBA" id="ARBA00022692"/>
    </source>
</evidence>
<dbReference type="GO" id="GO:0006506">
    <property type="term" value="P:GPI anchor biosynthetic process"/>
    <property type="evidence" value="ECO:0007669"/>
    <property type="project" value="UniProtKB-KW"/>
</dbReference>
<feature type="transmembrane region" description="Helical" evidence="11">
    <location>
        <begin position="141"/>
        <end position="163"/>
    </location>
</feature>
<dbReference type="EMBL" id="JAQIZT010000001">
    <property type="protein sequence ID" value="KAJ7009763.1"/>
    <property type="molecule type" value="Genomic_DNA"/>
</dbReference>
<comment type="pathway">
    <text evidence="2 11">Glycolipid biosynthesis; glycosylphosphatidylinositol-anchor biosynthesis.</text>
</comment>
<comment type="similarity">
    <text evidence="3 11">Belongs to the PIGM family.</text>
</comment>
<evidence type="ECO:0000256" key="11">
    <source>
        <dbReference type="RuleBase" id="RU365064"/>
    </source>
</evidence>
<keyword evidence="13" id="KW-1185">Reference proteome</keyword>
<name>A0AAD6RIN4_9ROSI</name>
<accession>A0AAD6RIN4</accession>
<keyword evidence="10 11" id="KW-0472">Membrane</keyword>
<keyword evidence="6 11" id="KW-0808">Transferase</keyword>
<comment type="function">
    <text evidence="11">Catalytic subunit of the glycosylphosphatidylinositol-mannosyltransferase I complex which catalyzes the transfer of the first mannose, via an alpha-1,4 bond from a dolichol-phosphate-mannose (Dol-P-Man) to the glucosaminyl acyl phosphatidylinositol (GlcN-(acyl)PI) intermediate to generate alpha-D-Man-(1-&gt;4)-alpha-D-GlcN-(1-&gt;6)-(1-radyl,2-acyl-sn-glycero-3-phospho)-2-acyl-inositol and participates in the sixth step of the glycosylphosphatidylinositol-anchor biosynthesis.</text>
</comment>
<dbReference type="AlphaFoldDB" id="A0AAD6RIN4"/>
<dbReference type="GO" id="GO:1990529">
    <property type="term" value="C:glycosylphosphatidylinositol-mannosyltransferase I complex"/>
    <property type="evidence" value="ECO:0007669"/>
    <property type="project" value="TreeGrafter"/>
</dbReference>
<evidence type="ECO:0000313" key="13">
    <source>
        <dbReference type="Proteomes" id="UP001164929"/>
    </source>
</evidence>
<proteinExistence type="inferred from homology"/>
<comment type="caution">
    <text evidence="12">The sequence shown here is derived from an EMBL/GenBank/DDBJ whole genome shotgun (WGS) entry which is preliminary data.</text>
</comment>
<evidence type="ECO:0000313" key="12">
    <source>
        <dbReference type="EMBL" id="KAJ7009763.1"/>
    </source>
</evidence>
<keyword evidence="4 11" id="KW-0337">GPI-anchor biosynthesis</keyword>
<keyword evidence="7 11" id="KW-0812">Transmembrane</keyword>
<comment type="caution">
    <text evidence="11">Lacks conserved residue(s) required for the propagation of feature annotation.</text>
</comment>
<evidence type="ECO:0000256" key="5">
    <source>
        <dbReference type="ARBA" id="ARBA00022676"/>
    </source>
</evidence>
<dbReference type="EC" id="2.4.1.-" evidence="11"/>
<evidence type="ECO:0000256" key="2">
    <source>
        <dbReference type="ARBA" id="ARBA00004687"/>
    </source>
</evidence>
<gene>
    <name evidence="12" type="ORF">NC653_000467</name>
</gene>
<comment type="subcellular location">
    <subcellularLocation>
        <location evidence="1 11">Endoplasmic reticulum membrane</location>
        <topology evidence="1 11">Multi-pass membrane protein</topology>
    </subcellularLocation>
</comment>
<keyword evidence="8 11" id="KW-0256">Endoplasmic reticulum</keyword>
<keyword evidence="5 11" id="KW-0328">Glycosyltransferase</keyword>
<dbReference type="Proteomes" id="UP001164929">
    <property type="component" value="Chromosome 1"/>
</dbReference>
<sequence length="266" mass="30357">MKWLKIRTLLLLSAIFRVILIVYGEWQDTHMEVRYTDVDYLVFSDAASLMANGESPYKRTTYRYSPLLAFLLTPNSFIHRSWGKFIFSAADLFVGSFIQYILKKREVPEDMCLYSVMVWLLNPFTFTIGTRGNCEPIVCAMILWIIICLINGNIVQAAFWYGLVVHFRIYPIIYALPIVLVLDPHSFQSGQKPCLVNWKSSQDNASHGRKEVSEVYGNYRTVLCMVFLLVASNTAMEQNEAEVGRLKLCTSMDGSSDPLVVVGLFT</sequence>
<dbReference type="PANTHER" id="PTHR12886">
    <property type="entry name" value="PIG-M MANNOSYLTRANSFERASE"/>
    <property type="match status" value="1"/>
</dbReference>
<dbReference type="InterPro" id="IPR007704">
    <property type="entry name" value="PIG-M"/>
</dbReference>
<protein>
    <recommendedName>
        <fullName evidence="11">GPI mannosyltransferase 1</fullName>
        <ecNumber evidence="11">2.4.1.-</ecNumber>
    </recommendedName>
    <alternativeName>
        <fullName evidence="11">GPI mannosyltransferase I</fullName>
    </alternativeName>
</protein>
<evidence type="ECO:0000256" key="1">
    <source>
        <dbReference type="ARBA" id="ARBA00004477"/>
    </source>
</evidence>
<evidence type="ECO:0000256" key="8">
    <source>
        <dbReference type="ARBA" id="ARBA00022824"/>
    </source>
</evidence>
<evidence type="ECO:0000256" key="3">
    <source>
        <dbReference type="ARBA" id="ARBA00011071"/>
    </source>
</evidence>
<organism evidence="12 13">
    <name type="scientific">Populus alba x Populus x berolinensis</name>
    <dbReference type="NCBI Taxonomy" id="444605"/>
    <lineage>
        <taxon>Eukaryota</taxon>
        <taxon>Viridiplantae</taxon>
        <taxon>Streptophyta</taxon>
        <taxon>Embryophyta</taxon>
        <taxon>Tracheophyta</taxon>
        <taxon>Spermatophyta</taxon>
        <taxon>Magnoliopsida</taxon>
        <taxon>eudicotyledons</taxon>
        <taxon>Gunneridae</taxon>
        <taxon>Pentapetalae</taxon>
        <taxon>rosids</taxon>
        <taxon>fabids</taxon>
        <taxon>Malpighiales</taxon>
        <taxon>Salicaceae</taxon>
        <taxon>Saliceae</taxon>
        <taxon>Populus</taxon>
    </lineage>
</organism>
<dbReference type="GO" id="GO:0005789">
    <property type="term" value="C:endoplasmic reticulum membrane"/>
    <property type="evidence" value="ECO:0007669"/>
    <property type="project" value="UniProtKB-SubCell"/>
</dbReference>
<dbReference type="GO" id="GO:0004376">
    <property type="term" value="F:GPI mannosyltransferase activity"/>
    <property type="evidence" value="ECO:0007669"/>
    <property type="project" value="InterPro"/>
</dbReference>